<organism evidence="5 6">
    <name type="scientific">Amycolatopsis thermophila</name>
    <dbReference type="NCBI Taxonomy" id="206084"/>
    <lineage>
        <taxon>Bacteria</taxon>
        <taxon>Bacillati</taxon>
        <taxon>Actinomycetota</taxon>
        <taxon>Actinomycetes</taxon>
        <taxon>Pseudonocardiales</taxon>
        <taxon>Pseudonocardiaceae</taxon>
        <taxon>Amycolatopsis</taxon>
    </lineage>
</organism>
<keyword evidence="6" id="KW-1185">Reference proteome</keyword>
<evidence type="ECO:0000313" key="5">
    <source>
        <dbReference type="EMBL" id="MDQ0382857.1"/>
    </source>
</evidence>
<comment type="caution">
    <text evidence="5">The sequence shown here is derived from an EMBL/GenBank/DDBJ whole genome shotgun (WGS) entry which is preliminary data.</text>
</comment>
<dbReference type="Pfam" id="PF09084">
    <property type="entry name" value="NMT1"/>
    <property type="match status" value="1"/>
</dbReference>
<evidence type="ECO:0000313" key="6">
    <source>
        <dbReference type="Proteomes" id="UP001229651"/>
    </source>
</evidence>
<dbReference type="PANTHER" id="PTHR30024:SF47">
    <property type="entry name" value="TAURINE-BINDING PERIPLASMIC PROTEIN"/>
    <property type="match status" value="1"/>
</dbReference>
<evidence type="ECO:0000256" key="2">
    <source>
        <dbReference type="ARBA" id="ARBA00010742"/>
    </source>
</evidence>
<dbReference type="Proteomes" id="UP001229651">
    <property type="component" value="Unassembled WGS sequence"/>
</dbReference>
<comment type="similarity">
    <text evidence="2">Belongs to the bacterial solute-binding protein SsuA/TauA family.</text>
</comment>
<dbReference type="Gene3D" id="3.40.190.10">
    <property type="entry name" value="Periplasmic binding protein-like II"/>
    <property type="match status" value="2"/>
</dbReference>
<evidence type="ECO:0000256" key="3">
    <source>
        <dbReference type="ARBA" id="ARBA00022729"/>
    </source>
</evidence>
<dbReference type="PANTHER" id="PTHR30024">
    <property type="entry name" value="ALIPHATIC SULFONATES-BINDING PROTEIN-RELATED"/>
    <property type="match status" value="1"/>
</dbReference>
<protein>
    <submittedName>
        <fullName evidence="5">NitT/TauT family transport system substrate-binding protein</fullName>
    </submittedName>
</protein>
<reference evidence="5 6" key="1">
    <citation type="submission" date="2023-07" db="EMBL/GenBank/DDBJ databases">
        <title>Sequencing the genomes of 1000 actinobacteria strains.</title>
        <authorList>
            <person name="Klenk H.-P."/>
        </authorList>
    </citation>
    <scope>NUCLEOTIDE SEQUENCE [LARGE SCALE GENOMIC DNA]</scope>
    <source>
        <strain evidence="5 6">DSM 45805</strain>
    </source>
</reference>
<keyword evidence="3" id="KW-0732">Signal</keyword>
<comment type="subcellular location">
    <subcellularLocation>
        <location evidence="1">Periplasm</location>
    </subcellularLocation>
</comment>
<dbReference type="SUPFAM" id="SSF53850">
    <property type="entry name" value="Periplasmic binding protein-like II"/>
    <property type="match status" value="1"/>
</dbReference>
<gene>
    <name evidence="5" type="ORF">FB470_006851</name>
</gene>
<evidence type="ECO:0000259" key="4">
    <source>
        <dbReference type="Pfam" id="PF09084"/>
    </source>
</evidence>
<sequence length="318" mass="32880">MVIGSTVAAVLLVTGCGAGARSGPAARSDGLIPVTVGVTPLLNAAPLYLGIHHGFFREAGLAVEPKVIQTAATAIPSLLNGELQYALVSTVPAINAKSQGLPVAAVAGNDVYVSDPKDDGSALLVAPNSRFQRTADLTGATIAVVGLRSMPELATRLALADAGVDPGSVKFVEIPYPEMLSAVRDGRVDAALFADPFLGQATSQGLRPVTYPYSAALPGVTGLLWISVQPYLQQNADAAAKFTTAMTRAVEYAAAHPDEARAAAGEFTTMSPEALAAAHLPSYRPTVDEVTFTRIADAMVQQGFVKSAPSVEGMVWRP</sequence>
<name>A0ABU0F5Q7_9PSEU</name>
<accession>A0ABU0F5Q7</accession>
<evidence type="ECO:0000256" key="1">
    <source>
        <dbReference type="ARBA" id="ARBA00004418"/>
    </source>
</evidence>
<dbReference type="EMBL" id="JAUSUT010000001">
    <property type="protein sequence ID" value="MDQ0382857.1"/>
    <property type="molecule type" value="Genomic_DNA"/>
</dbReference>
<feature type="domain" description="SsuA/THI5-like" evidence="4">
    <location>
        <begin position="43"/>
        <end position="260"/>
    </location>
</feature>
<dbReference type="InterPro" id="IPR015168">
    <property type="entry name" value="SsuA/THI5"/>
</dbReference>
<dbReference type="RefSeq" id="WP_306998399.1">
    <property type="nucleotide sequence ID" value="NZ_JAUSUT010000001.1"/>
</dbReference>
<proteinExistence type="inferred from homology"/>